<gene>
    <name evidence="2" type="ORF">G4Y79_01280</name>
</gene>
<dbReference type="RefSeq" id="WP_195171105.1">
    <property type="nucleotide sequence ID" value="NZ_CP062983.1"/>
</dbReference>
<feature type="transmembrane region" description="Helical" evidence="1">
    <location>
        <begin position="12"/>
        <end position="37"/>
    </location>
</feature>
<sequence>MDDLKQIQRRILLRSIYVLVSPIFMMLAVLACAGTFLTDTPIYTCPTAMPLATSTTLAGTATPTAQPPATPYIIMPPADFYLGDAVEVGTSLSEHGARFRLLSVAGYPASPSDNGEPRHAYYWQLEVSNIGTAEYEIFPSAQMVLTTVSTASGELVGSWYAQREAGLEIGVTVDNNAYVIGSGETRVFNLVAFAPAGQAKRLTFYLDPSLSESNAVMTWLNQSNPYCVS</sequence>
<proteinExistence type="predicted"/>
<dbReference type="Proteomes" id="UP000594468">
    <property type="component" value="Chromosome"/>
</dbReference>
<evidence type="ECO:0008006" key="4">
    <source>
        <dbReference type="Google" id="ProtNLM"/>
    </source>
</evidence>
<dbReference type="EMBL" id="CP062983">
    <property type="protein sequence ID" value="QPC83036.1"/>
    <property type="molecule type" value="Genomic_DNA"/>
</dbReference>
<evidence type="ECO:0000313" key="3">
    <source>
        <dbReference type="Proteomes" id="UP000594468"/>
    </source>
</evidence>
<keyword evidence="1" id="KW-0812">Transmembrane</keyword>
<keyword evidence="1" id="KW-0472">Membrane</keyword>
<name>A0A7S8E9W6_9CHLR</name>
<protein>
    <recommendedName>
        <fullName evidence="4">DUF4352 domain-containing protein</fullName>
    </recommendedName>
</protein>
<evidence type="ECO:0000313" key="2">
    <source>
        <dbReference type="EMBL" id="QPC83036.1"/>
    </source>
</evidence>
<organism evidence="2 3">
    <name type="scientific">Phototrophicus methaneseepsis</name>
    <dbReference type="NCBI Taxonomy" id="2710758"/>
    <lineage>
        <taxon>Bacteria</taxon>
        <taxon>Bacillati</taxon>
        <taxon>Chloroflexota</taxon>
        <taxon>Candidatus Thermofontia</taxon>
        <taxon>Phototrophicales</taxon>
        <taxon>Phototrophicaceae</taxon>
        <taxon>Phototrophicus</taxon>
    </lineage>
</organism>
<keyword evidence="3" id="KW-1185">Reference proteome</keyword>
<accession>A0A7S8E9W6</accession>
<dbReference type="PROSITE" id="PS51257">
    <property type="entry name" value="PROKAR_LIPOPROTEIN"/>
    <property type="match status" value="1"/>
</dbReference>
<dbReference type="AlphaFoldDB" id="A0A7S8E9W6"/>
<reference evidence="2 3" key="1">
    <citation type="submission" date="2020-02" db="EMBL/GenBank/DDBJ databases">
        <authorList>
            <person name="Zheng R.K."/>
            <person name="Sun C.M."/>
        </authorList>
    </citation>
    <scope>NUCLEOTIDE SEQUENCE [LARGE SCALE GENOMIC DNA]</scope>
    <source>
        <strain evidence="3">rifampicinis</strain>
    </source>
</reference>
<evidence type="ECO:0000256" key="1">
    <source>
        <dbReference type="SAM" id="Phobius"/>
    </source>
</evidence>
<keyword evidence="1" id="KW-1133">Transmembrane helix</keyword>
<dbReference type="KEGG" id="pmet:G4Y79_01280"/>